<proteinExistence type="predicted"/>
<evidence type="ECO:0000313" key="2">
    <source>
        <dbReference type="Proteomes" id="UP000192328"/>
    </source>
</evidence>
<organism evidence="1 2">
    <name type="scientific">Aristaeella lactis</name>
    <dbReference type="NCBI Taxonomy" id="3046383"/>
    <lineage>
        <taxon>Bacteria</taxon>
        <taxon>Bacillati</taxon>
        <taxon>Bacillota</taxon>
        <taxon>Clostridia</taxon>
        <taxon>Eubacteriales</taxon>
        <taxon>Aristaeellaceae</taxon>
        <taxon>Aristaeella</taxon>
    </lineage>
</organism>
<accession>A0AC61PN94</accession>
<dbReference type="EMBL" id="FWXZ01000005">
    <property type="protein sequence ID" value="SMC75754.1"/>
    <property type="molecule type" value="Genomic_DNA"/>
</dbReference>
<keyword evidence="1" id="KW-0645">Protease</keyword>
<keyword evidence="2" id="KW-1185">Reference proteome</keyword>
<gene>
    <name evidence="1" type="ORF">SAMN06297397_2333</name>
</gene>
<sequence>MTNRATDLNRILLLLLCTCLLLPLFPGAAAEESLPCAAELSAGAVFYTGSDLKEVIGTLEKTAVVRVTETDSEAARITCRLAGKPIEAWVNRKDLRLIDPATPTDLRTDDLLLPAVPTEEEPAPEVISTEEKDEADESPAEPLPDGEPEEETIPSGVILNEVEDESEESPADSDSDPEQEEDEPVLVSVQTETEESPLTIEETPVSFGSLPDGTILSADSLSVEEPEAGTEYVVTEGSLVAVRYENNELPAIRDQGFYNTCWTFAAVGGMEADLIRAGANLSIDLSEFFLAYYSAHNYAYPKAGGDGDSVAYKGKDSYLNNGGHSDLAWHILATLIGTTTESDNPYPADNDPDKLPSAYTSIAAQITGAYNLDITDRDLIKQQIMAHGAVKVSIWLPDDPESRIYSVGGGRVGYNASTAALYGTNTVTNHDVLLVGWDDQYGTGNFINGLRPKTEGAWKVRNSWGTSWGMGGYFWLSYADASVSKAASFDADMTDKSDFCYSYDKSYAPTSIIADPEQPDKAVVRQKFTVDGQETLHAVGVETVTDGLALTASVRIGGKVVASSDTVSAAHNGFYLLNLKTPYVVSGRTEAEVEVTYAAQAPGALVYIPYQYKGEKYLAQTDILFTSDVGGGGFTINGKNVNRGDSTIKLYTKKHGAEGLVTEISLDRPALALATGETVTLTPSISPANATNTSLRWYTSDENVVYLSGDGVVTAGPKGGTAVVTAVSSNGVTATCVISVNSGLKSVKIKGFDNRINPVKENSGIIEGLGSRLTLNAELTPAKNNGTDLIWTTSDPSVISIVRTDGGSCELCFIRNGNARITVTARNVPGITDWVEFRVDLPVHELEISLDQDAVVMPEGEGVRLTAVIQPEGAWKGRPVWTSSNPSVASVTDRGYVTGLRDGTAVITASAGDKTASCRVTVTTRDPVKAFVYRMYRVCLLREPDEGGLVYWTNLLKGRKQTGAEVAFGFFTSNEMTARNLNDADYVERAYESILGRASDQGGKAYWLQKLESGISRKALISGFAASDEFGVICREYGIVQGSCAATEDRDRNHGVTAYVSRLYTRMQGRSFDIEGLNYWCRIILKAPSKATLVQVAVDGFMHSNEFIAKKLNDTEFVKVMYRTFLDREAEPAGLQYWLNKIASGMSRESIAAGFAASDEFGAIMARFGF</sequence>
<protein>
    <submittedName>
        <fullName evidence="1">Cysteine protease, C1A family</fullName>
    </submittedName>
</protein>
<dbReference type="Proteomes" id="UP000192328">
    <property type="component" value="Unassembled WGS sequence"/>
</dbReference>
<evidence type="ECO:0000313" key="1">
    <source>
        <dbReference type="EMBL" id="SMC75754.1"/>
    </source>
</evidence>
<keyword evidence="1" id="KW-0378">Hydrolase</keyword>
<comment type="caution">
    <text evidence="1">The sequence shown here is derived from an EMBL/GenBank/DDBJ whole genome shotgun (WGS) entry which is preliminary data.</text>
</comment>
<name>A0AC61PN94_9FIRM</name>
<reference evidence="1" key="1">
    <citation type="submission" date="2017-04" db="EMBL/GenBank/DDBJ databases">
        <authorList>
            <person name="Varghese N."/>
            <person name="Submissions S."/>
        </authorList>
    </citation>
    <scope>NUCLEOTIDE SEQUENCE</scope>
    <source>
        <strain evidence="1">WTE2008</strain>
    </source>
</reference>